<keyword evidence="2 9" id="KW-0328">Glycosyltransferase</keyword>
<evidence type="ECO:0000256" key="6">
    <source>
        <dbReference type="ARBA" id="ARBA00022803"/>
    </source>
</evidence>
<dbReference type="SUPFAM" id="SSF56399">
    <property type="entry name" value="ADP-ribosylation"/>
    <property type="match status" value="1"/>
</dbReference>
<dbReference type="SUPFAM" id="SSF48452">
    <property type="entry name" value="TPR-like"/>
    <property type="match status" value="1"/>
</dbReference>
<evidence type="ECO:0000256" key="2">
    <source>
        <dbReference type="ARBA" id="ARBA00022676"/>
    </source>
</evidence>
<feature type="repeat" description="TPR" evidence="8">
    <location>
        <begin position="411"/>
        <end position="444"/>
    </location>
</feature>
<keyword evidence="4" id="KW-0548">Nucleotidyltransferase</keyword>
<dbReference type="PROSITE" id="PS50005">
    <property type="entry name" value="TPR"/>
    <property type="match status" value="3"/>
</dbReference>
<dbReference type="EMBL" id="CAJNOR010000113">
    <property type="protein sequence ID" value="CAF0802597.1"/>
    <property type="molecule type" value="Genomic_DNA"/>
</dbReference>
<protein>
    <recommendedName>
        <fullName evidence="9">NAD(P)(+)--arginine ADP-ribosyltransferase</fullName>
        <ecNumber evidence="9">2.4.2.31</ecNumber>
    </recommendedName>
    <alternativeName>
        <fullName evidence="9">Mono(ADP-ribosyl)transferase</fullName>
    </alternativeName>
</protein>
<dbReference type="InterPro" id="IPR000768">
    <property type="entry name" value="ART"/>
</dbReference>
<comment type="catalytic activity">
    <reaction evidence="7 9">
        <text>L-arginyl-[protein] + NAD(+) = N(omega)-(ADP-D-ribosyl)-L-arginyl-[protein] + nicotinamide + H(+)</text>
        <dbReference type="Rhea" id="RHEA:19149"/>
        <dbReference type="Rhea" id="RHEA-COMP:10532"/>
        <dbReference type="Rhea" id="RHEA-COMP:15087"/>
        <dbReference type="ChEBI" id="CHEBI:15378"/>
        <dbReference type="ChEBI" id="CHEBI:17154"/>
        <dbReference type="ChEBI" id="CHEBI:29965"/>
        <dbReference type="ChEBI" id="CHEBI:57540"/>
        <dbReference type="ChEBI" id="CHEBI:142554"/>
        <dbReference type="EC" id="2.4.2.31"/>
    </reaction>
</comment>
<name>A0A813SUI4_ADIRI</name>
<reference evidence="11" key="1">
    <citation type="submission" date="2021-02" db="EMBL/GenBank/DDBJ databases">
        <authorList>
            <person name="Nowell W R."/>
        </authorList>
    </citation>
    <scope>NUCLEOTIDE SEQUENCE</scope>
</reference>
<dbReference type="Gene3D" id="1.25.40.10">
    <property type="entry name" value="Tetratricopeptide repeat domain"/>
    <property type="match status" value="2"/>
</dbReference>
<dbReference type="PANTHER" id="PTHR45641">
    <property type="entry name" value="TETRATRICOPEPTIDE REPEAT PROTEIN (AFU_ORTHOLOGUE AFUA_6G03870)"/>
    <property type="match status" value="1"/>
</dbReference>
<dbReference type="GO" id="GO:0016779">
    <property type="term" value="F:nucleotidyltransferase activity"/>
    <property type="evidence" value="ECO:0007669"/>
    <property type="project" value="UniProtKB-KW"/>
</dbReference>
<evidence type="ECO:0000313" key="11">
    <source>
        <dbReference type="EMBL" id="CAF0802597.1"/>
    </source>
</evidence>
<evidence type="ECO:0000256" key="8">
    <source>
        <dbReference type="PROSITE-ProRule" id="PRU00339"/>
    </source>
</evidence>
<evidence type="ECO:0000256" key="4">
    <source>
        <dbReference type="ARBA" id="ARBA00022695"/>
    </source>
</evidence>
<gene>
    <name evidence="11" type="ORF">XAT740_LOCUS3051</name>
</gene>
<dbReference type="Proteomes" id="UP000663828">
    <property type="component" value="Unassembled WGS sequence"/>
</dbReference>
<keyword evidence="12" id="KW-1185">Reference proteome</keyword>
<feature type="coiled-coil region" evidence="10">
    <location>
        <begin position="509"/>
        <end position="567"/>
    </location>
</feature>
<accession>A0A813SUI4</accession>
<keyword evidence="9" id="KW-0521">NADP</keyword>
<evidence type="ECO:0000256" key="1">
    <source>
        <dbReference type="ARBA" id="ARBA00009558"/>
    </source>
</evidence>
<keyword evidence="6 8" id="KW-0802">TPR repeat</keyword>
<dbReference type="Pfam" id="PF01129">
    <property type="entry name" value="ART"/>
    <property type="match status" value="1"/>
</dbReference>
<sequence>MAAEEETQKRMVDRVILCYFDVNTRDMETNVQRIREEFRSNIHTFHEFNDWDVCIDFITDANETDIVCLYTKDEYLSDDLLSVLNSIYQLKSIYTVYYGIPSRYTNHRKVIPIQYDSVQQLAHIKQNLRQKANQMISFQTFRLSNDRMEDISKLNRLDASFMYSQLIKEMLIDTELDYDDDYIEMFIEACRTENSGNTTQLGNITQFKNTYKQHSALWWYTKESFLYSAVNRALRTQDVTMLFMMGFFIHDLHQGLVELQKINKEKQSFSTLYRGQGLAVHDLQRLQQHVGSLLSFNNFLSTSLDYNVCLAFAQSARDDPLHIGVLFRIQLHPIIAEKHGSTSPFAPLKDVSYYPHEDEILFSMHTVFRIKNAVEIEENLWLFDLDLTNDQDEQLNVLLDQLSSEIYVTEVFNVDKVGKLSLLMGDYDGALDVYNTLLNMFPDNLVLSSYVHHHLGLVYQQMHRLDEAIHHYLKAIDIRRSFGNDENNDRYSMVTYANLTDIYKEKGDLDQARANCERALALFAQKKNNEESDPIMYCYHLSNLALVQHAENNVDDALKNYKKVIELRLKHLPSNHPDLCLAYSNLAVVCGSKKDYSLAVEYLQQALEVAERSLPDKHDTLAVTHYNIGVMNENWKKYDEALKHFQKAVEIARALPSFDSEKLASWIQAMDEVRENLTSFHE</sequence>
<evidence type="ECO:0000256" key="9">
    <source>
        <dbReference type="RuleBase" id="RU361228"/>
    </source>
</evidence>
<dbReference type="Pfam" id="PF13424">
    <property type="entry name" value="TPR_12"/>
    <property type="match status" value="2"/>
</dbReference>
<dbReference type="Gene3D" id="3.90.176.10">
    <property type="entry name" value="Toxin ADP-ribosyltransferase, Chain A, domain 1"/>
    <property type="match status" value="1"/>
</dbReference>
<evidence type="ECO:0000256" key="5">
    <source>
        <dbReference type="ARBA" id="ARBA00022737"/>
    </source>
</evidence>
<evidence type="ECO:0000313" key="12">
    <source>
        <dbReference type="Proteomes" id="UP000663828"/>
    </source>
</evidence>
<dbReference type="SMART" id="SM00028">
    <property type="entry name" value="TPR"/>
    <property type="match status" value="6"/>
</dbReference>
<proteinExistence type="inferred from homology"/>
<evidence type="ECO:0000256" key="10">
    <source>
        <dbReference type="SAM" id="Coils"/>
    </source>
</evidence>
<evidence type="ECO:0000256" key="7">
    <source>
        <dbReference type="ARBA" id="ARBA00047597"/>
    </source>
</evidence>
<feature type="repeat" description="TPR" evidence="8">
    <location>
        <begin position="622"/>
        <end position="655"/>
    </location>
</feature>
<dbReference type="PANTHER" id="PTHR45641:SF19">
    <property type="entry name" value="NEPHROCYSTIN-3"/>
    <property type="match status" value="1"/>
</dbReference>
<keyword evidence="10" id="KW-0175">Coiled coil</keyword>
<organism evidence="11 12">
    <name type="scientific">Adineta ricciae</name>
    <name type="common">Rotifer</name>
    <dbReference type="NCBI Taxonomy" id="249248"/>
    <lineage>
        <taxon>Eukaryota</taxon>
        <taxon>Metazoa</taxon>
        <taxon>Spiralia</taxon>
        <taxon>Gnathifera</taxon>
        <taxon>Rotifera</taxon>
        <taxon>Eurotatoria</taxon>
        <taxon>Bdelloidea</taxon>
        <taxon>Adinetida</taxon>
        <taxon>Adinetidae</taxon>
        <taxon>Adineta</taxon>
    </lineage>
</organism>
<keyword evidence="9" id="KW-0520">NAD</keyword>
<keyword evidence="3 9" id="KW-0808">Transferase</keyword>
<dbReference type="Pfam" id="PF13374">
    <property type="entry name" value="TPR_10"/>
    <property type="match status" value="1"/>
</dbReference>
<dbReference type="InterPro" id="IPR011990">
    <property type="entry name" value="TPR-like_helical_dom_sf"/>
</dbReference>
<dbReference type="PROSITE" id="PS51996">
    <property type="entry name" value="TR_MART"/>
    <property type="match status" value="1"/>
</dbReference>
<dbReference type="InterPro" id="IPR019734">
    <property type="entry name" value="TPR_rpt"/>
</dbReference>
<keyword evidence="5" id="KW-0677">Repeat</keyword>
<comment type="similarity">
    <text evidence="1 9">Belongs to the Arg-specific ADP-ribosyltransferase family.</text>
</comment>
<dbReference type="GO" id="GO:0106274">
    <property type="term" value="F:NAD+-protein-arginine ADP-ribosyltransferase activity"/>
    <property type="evidence" value="ECO:0007669"/>
    <property type="project" value="UniProtKB-EC"/>
</dbReference>
<dbReference type="EC" id="2.4.2.31" evidence="9"/>
<comment type="caution">
    <text evidence="11">The sequence shown here is derived from an EMBL/GenBank/DDBJ whole genome shotgun (WGS) entry which is preliminary data.</text>
</comment>
<feature type="repeat" description="TPR" evidence="8">
    <location>
        <begin position="449"/>
        <end position="482"/>
    </location>
</feature>
<dbReference type="AlphaFoldDB" id="A0A813SUI4"/>
<evidence type="ECO:0000256" key="3">
    <source>
        <dbReference type="ARBA" id="ARBA00022679"/>
    </source>
</evidence>